<evidence type="ECO:0000256" key="1">
    <source>
        <dbReference type="ARBA" id="ARBA00023002"/>
    </source>
</evidence>
<dbReference type="GO" id="GO:0005737">
    <property type="term" value="C:cytoplasm"/>
    <property type="evidence" value="ECO:0007669"/>
    <property type="project" value="TreeGrafter"/>
</dbReference>
<dbReference type="PANTHER" id="PTHR43625:SF40">
    <property type="entry name" value="ALDO-KETO REDUCTASE YAKC [NADP(+)]"/>
    <property type="match status" value="1"/>
</dbReference>
<keyword evidence="1" id="KW-0560">Oxidoreductase</keyword>
<dbReference type="PANTHER" id="PTHR43625">
    <property type="entry name" value="AFLATOXIN B1 ALDEHYDE REDUCTASE"/>
    <property type="match status" value="1"/>
</dbReference>
<evidence type="ECO:0000313" key="3">
    <source>
        <dbReference type="EMBL" id="GEP59673.1"/>
    </source>
</evidence>
<dbReference type="InterPro" id="IPR023210">
    <property type="entry name" value="NADP_OxRdtase_dom"/>
</dbReference>
<dbReference type="RefSeq" id="WP_147155044.1">
    <property type="nucleotide sequence ID" value="NZ_BKAJ01000136.1"/>
</dbReference>
<evidence type="ECO:0000259" key="2">
    <source>
        <dbReference type="Pfam" id="PF00248"/>
    </source>
</evidence>
<dbReference type="Proteomes" id="UP000321058">
    <property type="component" value="Unassembled WGS sequence"/>
</dbReference>
<accession>A0A512NL47</accession>
<dbReference type="GO" id="GO:0016491">
    <property type="term" value="F:oxidoreductase activity"/>
    <property type="evidence" value="ECO:0007669"/>
    <property type="project" value="UniProtKB-KW"/>
</dbReference>
<dbReference type="OrthoDB" id="9773828at2"/>
<evidence type="ECO:0000313" key="4">
    <source>
        <dbReference type="Proteomes" id="UP000321058"/>
    </source>
</evidence>
<gene>
    <name evidence="3" type="ORF">RSO01_68390</name>
</gene>
<dbReference type="SUPFAM" id="SSF51430">
    <property type="entry name" value="NAD(P)-linked oxidoreductase"/>
    <property type="match status" value="1"/>
</dbReference>
<sequence length="334" mass="35121">MTTSTQSKPRTLGSSDLSVLPIGLGCMSLSGAYGKSNDDEAIRVIHHAIDRGVNFLDSSDMYGWGHNETLIGKALAGGRRGKVVLATKFGQTQQPGGANGVDGSPAYVKAACDASLKRLGVDVIDLYYQHRVDPSVPIEDTVGAMGELVKAGKVRALGLSEAKPETIRRAHKVHPLAAVQSEYSLLYREHAEETLKTTRELGISYVAYSPLGRSLLTGTVRQASDIPEGDGRGRHPRFAADNLSSNLAKTAAIEAVAREKGCKPGQVALAWLLAQGADIVPIPGTKRAERIDENVAALGVALSADEVAKLSSALPPGAAAGTRYPEGGMKGVYL</sequence>
<organism evidence="3 4">
    <name type="scientific">Reyranella soli</name>
    <dbReference type="NCBI Taxonomy" id="1230389"/>
    <lineage>
        <taxon>Bacteria</taxon>
        <taxon>Pseudomonadati</taxon>
        <taxon>Pseudomonadota</taxon>
        <taxon>Alphaproteobacteria</taxon>
        <taxon>Hyphomicrobiales</taxon>
        <taxon>Reyranellaceae</taxon>
        <taxon>Reyranella</taxon>
    </lineage>
</organism>
<proteinExistence type="predicted"/>
<dbReference type="CDD" id="cd19076">
    <property type="entry name" value="AKR_AKR13A_13D"/>
    <property type="match status" value="1"/>
</dbReference>
<name>A0A512NL47_9HYPH</name>
<dbReference type="InterPro" id="IPR050791">
    <property type="entry name" value="Aldo-Keto_reductase"/>
</dbReference>
<dbReference type="EMBL" id="BKAJ01000136">
    <property type="protein sequence ID" value="GEP59673.1"/>
    <property type="molecule type" value="Genomic_DNA"/>
</dbReference>
<keyword evidence="4" id="KW-1185">Reference proteome</keyword>
<dbReference type="Gene3D" id="3.20.20.100">
    <property type="entry name" value="NADP-dependent oxidoreductase domain"/>
    <property type="match status" value="1"/>
</dbReference>
<protein>
    <submittedName>
        <fullName evidence="3">Oxidoreductase</fullName>
    </submittedName>
</protein>
<comment type="caution">
    <text evidence="3">The sequence shown here is derived from an EMBL/GenBank/DDBJ whole genome shotgun (WGS) entry which is preliminary data.</text>
</comment>
<feature type="domain" description="NADP-dependent oxidoreductase" evidence="2">
    <location>
        <begin position="21"/>
        <end position="313"/>
    </location>
</feature>
<dbReference type="InterPro" id="IPR036812">
    <property type="entry name" value="NAD(P)_OxRdtase_dom_sf"/>
</dbReference>
<reference evidence="3 4" key="1">
    <citation type="submission" date="2019-07" db="EMBL/GenBank/DDBJ databases">
        <title>Whole genome shotgun sequence of Reyranella soli NBRC 108950.</title>
        <authorList>
            <person name="Hosoyama A."/>
            <person name="Uohara A."/>
            <person name="Ohji S."/>
            <person name="Ichikawa N."/>
        </authorList>
    </citation>
    <scope>NUCLEOTIDE SEQUENCE [LARGE SCALE GENOMIC DNA]</scope>
    <source>
        <strain evidence="3 4">NBRC 108950</strain>
    </source>
</reference>
<dbReference type="Pfam" id="PF00248">
    <property type="entry name" value="Aldo_ket_red"/>
    <property type="match status" value="1"/>
</dbReference>
<dbReference type="AlphaFoldDB" id="A0A512NL47"/>